<dbReference type="Proteomes" id="UP000677228">
    <property type="component" value="Unassembled WGS sequence"/>
</dbReference>
<dbReference type="PANTHER" id="PTHR48100:SF1">
    <property type="entry name" value="HISTIDINE PHOSPHATASE FAMILY PROTEIN-RELATED"/>
    <property type="match status" value="1"/>
</dbReference>
<dbReference type="EMBL" id="CAJNOK010026367">
    <property type="protein sequence ID" value="CAF1401764.1"/>
    <property type="molecule type" value="Genomic_DNA"/>
</dbReference>
<dbReference type="InterPro" id="IPR001345">
    <property type="entry name" value="PG/BPGM_mutase_AS"/>
</dbReference>
<dbReference type="PROSITE" id="PS00175">
    <property type="entry name" value="PG_MUTASE"/>
    <property type="match status" value="1"/>
</dbReference>
<evidence type="ECO:0000256" key="3">
    <source>
        <dbReference type="PIRSR" id="PIRSR613078-2"/>
    </source>
</evidence>
<protein>
    <recommendedName>
        <fullName evidence="9">Phosphoglycerate mutase</fullName>
    </recommendedName>
</protein>
<keyword evidence="8" id="KW-1185">Reference proteome</keyword>
<keyword evidence="2" id="KW-0413">Isomerase</keyword>
<dbReference type="PANTHER" id="PTHR48100">
    <property type="entry name" value="BROAD-SPECIFICITY PHOSPHATASE YOR283W-RELATED"/>
    <property type="match status" value="1"/>
</dbReference>
<accession>A0A814UXU1</accession>
<dbReference type="SMART" id="SM00855">
    <property type="entry name" value="PGAM"/>
    <property type="match status" value="1"/>
</dbReference>
<dbReference type="SUPFAM" id="SSF53254">
    <property type="entry name" value="Phosphoglycerate mutase-like"/>
    <property type="match status" value="1"/>
</dbReference>
<gene>
    <name evidence="4" type="ORF">GPM918_LOCUS22729</name>
    <name evidence="5" type="ORF">OVA965_LOCUS33069</name>
    <name evidence="6" type="ORF">SRO942_LOCUS22728</name>
    <name evidence="7" type="ORF">TMI583_LOCUS33949</name>
</gene>
<comment type="caution">
    <text evidence="4">The sequence shown here is derived from an EMBL/GenBank/DDBJ whole genome shotgun (WGS) entry which is preliminary data.</text>
</comment>
<evidence type="ECO:0008006" key="9">
    <source>
        <dbReference type="Google" id="ProtNLM"/>
    </source>
</evidence>
<dbReference type="EMBL" id="CAJNOQ010007875">
    <property type="protein sequence ID" value="CAF1181558.1"/>
    <property type="molecule type" value="Genomic_DNA"/>
</dbReference>
<dbReference type="InterPro" id="IPR029033">
    <property type="entry name" value="His_PPase_superfam"/>
</dbReference>
<dbReference type="GO" id="GO:0016791">
    <property type="term" value="F:phosphatase activity"/>
    <property type="evidence" value="ECO:0007669"/>
    <property type="project" value="TreeGrafter"/>
</dbReference>
<dbReference type="Proteomes" id="UP000663829">
    <property type="component" value="Unassembled WGS sequence"/>
</dbReference>
<dbReference type="Pfam" id="PF00300">
    <property type="entry name" value="His_Phos_1"/>
    <property type="match status" value="1"/>
</dbReference>
<organism evidence="4 8">
    <name type="scientific">Didymodactylos carnosus</name>
    <dbReference type="NCBI Taxonomy" id="1234261"/>
    <lineage>
        <taxon>Eukaryota</taxon>
        <taxon>Metazoa</taxon>
        <taxon>Spiralia</taxon>
        <taxon>Gnathifera</taxon>
        <taxon>Rotifera</taxon>
        <taxon>Eurotatoria</taxon>
        <taxon>Bdelloidea</taxon>
        <taxon>Philodinida</taxon>
        <taxon>Philodinidae</taxon>
        <taxon>Didymodactylos</taxon>
    </lineage>
</organism>
<evidence type="ECO:0000313" key="6">
    <source>
        <dbReference type="EMBL" id="CAF3945882.1"/>
    </source>
</evidence>
<feature type="binding site" evidence="3">
    <location>
        <begin position="29"/>
        <end position="36"/>
    </location>
    <ligand>
        <name>substrate</name>
    </ligand>
</feature>
<dbReference type="InterPro" id="IPR050275">
    <property type="entry name" value="PGM_Phosphatase"/>
</dbReference>
<evidence type="ECO:0000256" key="2">
    <source>
        <dbReference type="ARBA" id="ARBA00023235"/>
    </source>
</evidence>
<dbReference type="Gene3D" id="3.40.50.1240">
    <property type="entry name" value="Phosphoglycerate mutase-like"/>
    <property type="match status" value="1"/>
</dbReference>
<name>A0A814UXU1_9BILA</name>
<sequence length="205" mass="23693">MLNKASQKKSTTITSKSSSRLGKTLYLIRHGQSTSNRDYCEDDSYRDAPLSDKGIAQAKAIVRELELEQIELILVSPLTRALQTCTNAIGIYAQTKHIPVIVLPQISEIISTYYSCGRKRDDIEKQFPTFDWSNVPEDKKWWWPFETKGSETHTHVTERIAETKRFISTRQEKRIAVFSHGDFLYDFMGEQSAYLANCQWVKYEI</sequence>
<evidence type="ECO:0000256" key="1">
    <source>
        <dbReference type="ARBA" id="ARBA00023152"/>
    </source>
</evidence>
<dbReference type="Proteomes" id="UP000681722">
    <property type="component" value="Unassembled WGS sequence"/>
</dbReference>
<feature type="binding site" evidence="3">
    <location>
        <position position="80"/>
    </location>
    <ligand>
        <name>substrate</name>
    </ligand>
</feature>
<dbReference type="GO" id="GO:0005737">
    <property type="term" value="C:cytoplasm"/>
    <property type="evidence" value="ECO:0007669"/>
    <property type="project" value="TreeGrafter"/>
</dbReference>
<dbReference type="EMBL" id="CAJOBA010048101">
    <property type="protein sequence ID" value="CAF4208905.1"/>
    <property type="molecule type" value="Genomic_DNA"/>
</dbReference>
<dbReference type="OrthoDB" id="496981at2759"/>
<keyword evidence="1" id="KW-0324">Glycolysis</keyword>
<dbReference type="EMBL" id="CAJOBC010007876">
    <property type="protein sequence ID" value="CAF3945882.1"/>
    <property type="molecule type" value="Genomic_DNA"/>
</dbReference>
<dbReference type="InterPro" id="IPR013078">
    <property type="entry name" value="His_Pase_superF_clade-1"/>
</dbReference>
<dbReference type="Proteomes" id="UP000682733">
    <property type="component" value="Unassembled WGS sequence"/>
</dbReference>
<proteinExistence type="predicted"/>
<dbReference type="CDD" id="cd07067">
    <property type="entry name" value="HP_PGM_like"/>
    <property type="match status" value="1"/>
</dbReference>
<reference evidence="4" key="1">
    <citation type="submission" date="2021-02" db="EMBL/GenBank/DDBJ databases">
        <authorList>
            <person name="Nowell W R."/>
        </authorList>
    </citation>
    <scope>NUCLEOTIDE SEQUENCE</scope>
</reference>
<evidence type="ECO:0000313" key="4">
    <source>
        <dbReference type="EMBL" id="CAF1181558.1"/>
    </source>
</evidence>
<evidence type="ECO:0000313" key="5">
    <source>
        <dbReference type="EMBL" id="CAF1401764.1"/>
    </source>
</evidence>
<evidence type="ECO:0000313" key="7">
    <source>
        <dbReference type="EMBL" id="CAF4208905.1"/>
    </source>
</evidence>
<dbReference type="AlphaFoldDB" id="A0A814UXU1"/>
<evidence type="ECO:0000313" key="8">
    <source>
        <dbReference type="Proteomes" id="UP000663829"/>
    </source>
</evidence>